<evidence type="ECO:0000313" key="2">
    <source>
        <dbReference type="Proteomes" id="UP000034646"/>
    </source>
</evidence>
<dbReference type="AlphaFoldDB" id="A0A0G1DTR0"/>
<name>A0A0G1DTR0_9BACT</name>
<evidence type="ECO:0000313" key="1">
    <source>
        <dbReference type="EMBL" id="KKT01276.1"/>
    </source>
</evidence>
<dbReference type="Proteomes" id="UP000034646">
    <property type="component" value="Unassembled WGS sequence"/>
</dbReference>
<gene>
    <name evidence="1" type="ORF">UV76_C0001G0034</name>
</gene>
<accession>A0A0G1DTR0</accession>
<proteinExistence type="predicted"/>
<comment type="caution">
    <text evidence="1">The sequence shown here is derived from an EMBL/GenBank/DDBJ whole genome shotgun (WGS) entry which is preliminary data.</text>
</comment>
<dbReference type="EMBL" id="LCFS01000001">
    <property type="protein sequence ID" value="KKT01276.1"/>
    <property type="molecule type" value="Genomic_DNA"/>
</dbReference>
<dbReference type="STRING" id="1618738.UV76_C0001G0034"/>
<sequence>MKKNKSNAVKVVAEKNIRPVLGGWVTEVFGLNPTRKDYEEALSFVEDIIKNVQKEPNFLKLLASLALSIERSKFVDKLLPYIFRTVVPSSGKSKMYQMEGLEFEHKLIIEELKDTAEELRQLKAKAKK</sequence>
<reference evidence="1 2" key="1">
    <citation type="journal article" date="2015" name="Nature">
        <title>rRNA introns, odd ribosomes, and small enigmatic genomes across a large radiation of phyla.</title>
        <authorList>
            <person name="Brown C.T."/>
            <person name="Hug L.A."/>
            <person name="Thomas B.C."/>
            <person name="Sharon I."/>
            <person name="Castelle C.J."/>
            <person name="Singh A."/>
            <person name="Wilkins M.J."/>
            <person name="Williams K.H."/>
            <person name="Banfield J.F."/>
        </authorList>
    </citation>
    <scope>NUCLEOTIDE SEQUENCE [LARGE SCALE GENOMIC DNA]</scope>
</reference>
<protein>
    <submittedName>
        <fullName evidence="1">Uncharacterized protein</fullName>
    </submittedName>
</protein>
<organism evidence="1 2">
    <name type="scientific">Candidatus Nomurabacteria bacterium GW2011_GWA2_43_15</name>
    <dbReference type="NCBI Taxonomy" id="1618738"/>
    <lineage>
        <taxon>Bacteria</taxon>
        <taxon>Candidatus Nomuraibacteriota</taxon>
    </lineage>
</organism>